<evidence type="ECO:0000256" key="1">
    <source>
        <dbReference type="SAM" id="MobiDB-lite"/>
    </source>
</evidence>
<sequence>MALPSRAWIWTRNRISRQTLTKLAAREMRGDSECAFRVCFFMLLEKIKGTDFDLCSLTRLLKVHPCSRMLWLKGRKGNIVEEVVCKYSGVYTHTDLPSRHMAPAASDDDGMAPLHRSPGEVVADEGESHEPPPRAAISPARALFPVSQPYGHPHVSLLLRLFILCI</sequence>
<feature type="region of interest" description="Disordered" evidence="1">
    <location>
        <begin position="102"/>
        <end position="134"/>
    </location>
</feature>
<name>A0AAD8SPZ4_LOLMU</name>
<organism evidence="2 3">
    <name type="scientific">Lolium multiflorum</name>
    <name type="common">Italian ryegrass</name>
    <name type="synonym">Lolium perenne subsp. multiflorum</name>
    <dbReference type="NCBI Taxonomy" id="4521"/>
    <lineage>
        <taxon>Eukaryota</taxon>
        <taxon>Viridiplantae</taxon>
        <taxon>Streptophyta</taxon>
        <taxon>Embryophyta</taxon>
        <taxon>Tracheophyta</taxon>
        <taxon>Spermatophyta</taxon>
        <taxon>Magnoliopsida</taxon>
        <taxon>Liliopsida</taxon>
        <taxon>Poales</taxon>
        <taxon>Poaceae</taxon>
        <taxon>BOP clade</taxon>
        <taxon>Pooideae</taxon>
        <taxon>Poodae</taxon>
        <taxon>Poeae</taxon>
        <taxon>Poeae Chloroplast Group 2 (Poeae type)</taxon>
        <taxon>Loliodinae</taxon>
        <taxon>Loliinae</taxon>
        <taxon>Lolium</taxon>
    </lineage>
</organism>
<reference evidence="2" key="1">
    <citation type="submission" date="2023-07" db="EMBL/GenBank/DDBJ databases">
        <title>A chromosome-level genome assembly of Lolium multiflorum.</title>
        <authorList>
            <person name="Chen Y."/>
            <person name="Copetti D."/>
            <person name="Kolliker R."/>
            <person name="Studer B."/>
        </authorList>
    </citation>
    <scope>NUCLEOTIDE SEQUENCE</scope>
    <source>
        <strain evidence="2">02402/16</strain>
        <tissue evidence="2">Leaf</tissue>
    </source>
</reference>
<dbReference type="Proteomes" id="UP001231189">
    <property type="component" value="Unassembled WGS sequence"/>
</dbReference>
<gene>
    <name evidence="2" type="ORF">QYE76_049455</name>
</gene>
<accession>A0AAD8SPZ4</accession>
<dbReference type="AlphaFoldDB" id="A0AAD8SPZ4"/>
<protein>
    <submittedName>
        <fullName evidence="2">Uncharacterized protein</fullName>
    </submittedName>
</protein>
<keyword evidence="3" id="KW-1185">Reference proteome</keyword>
<dbReference type="EMBL" id="JAUUTY010000003">
    <property type="protein sequence ID" value="KAK1661296.1"/>
    <property type="molecule type" value="Genomic_DNA"/>
</dbReference>
<comment type="caution">
    <text evidence="2">The sequence shown here is derived from an EMBL/GenBank/DDBJ whole genome shotgun (WGS) entry which is preliminary data.</text>
</comment>
<proteinExistence type="predicted"/>
<evidence type="ECO:0000313" key="2">
    <source>
        <dbReference type="EMBL" id="KAK1661296.1"/>
    </source>
</evidence>
<evidence type="ECO:0000313" key="3">
    <source>
        <dbReference type="Proteomes" id="UP001231189"/>
    </source>
</evidence>